<sequence>SGKVSAENGGLRSEEVRSSTIRRERGASSKASRPSLDIEPAEGGRGVGVGAAAAEDASSVMMSNVSVEKMLLILQASFSSFFVFKGPTVF</sequence>
<reference evidence="1" key="1">
    <citation type="submission" date="2022-05" db="EMBL/GenBank/DDBJ databases">
        <title>Chromosome-level genome of Chaenocephalus aceratus.</title>
        <authorList>
            <person name="Park H."/>
        </authorList>
    </citation>
    <scope>NUCLEOTIDE SEQUENCE</scope>
    <source>
        <strain evidence="1">KU_202001</strain>
    </source>
</reference>
<feature type="non-terminal residue" evidence="1">
    <location>
        <position position="90"/>
    </location>
</feature>
<evidence type="ECO:0000313" key="1">
    <source>
        <dbReference type="EMBL" id="KAI4821630.1"/>
    </source>
</evidence>
<dbReference type="Proteomes" id="UP001057452">
    <property type="component" value="Chromosome 8"/>
</dbReference>
<organism evidence="1 2">
    <name type="scientific">Chaenocephalus aceratus</name>
    <name type="common">Blackfin icefish</name>
    <name type="synonym">Chaenichthys aceratus</name>
    <dbReference type="NCBI Taxonomy" id="36190"/>
    <lineage>
        <taxon>Eukaryota</taxon>
        <taxon>Metazoa</taxon>
        <taxon>Chordata</taxon>
        <taxon>Craniata</taxon>
        <taxon>Vertebrata</taxon>
        <taxon>Euteleostomi</taxon>
        <taxon>Actinopterygii</taxon>
        <taxon>Neopterygii</taxon>
        <taxon>Teleostei</taxon>
        <taxon>Neoteleostei</taxon>
        <taxon>Acanthomorphata</taxon>
        <taxon>Eupercaria</taxon>
        <taxon>Perciformes</taxon>
        <taxon>Notothenioidei</taxon>
        <taxon>Channichthyidae</taxon>
        <taxon>Chaenocephalus</taxon>
    </lineage>
</organism>
<comment type="caution">
    <text evidence="1">The sequence shown here is derived from an EMBL/GenBank/DDBJ whole genome shotgun (WGS) entry which is preliminary data.</text>
</comment>
<feature type="non-terminal residue" evidence="1">
    <location>
        <position position="1"/>
    </location>
</feature>
<accession>A0ACB9X509</accession>
<gene>
    <name evidence="1" type="ORF">KUCAC02_007226</name>
</gene>
<protein>
    <submittedName>
        <fullName evidence="1">Uncharacterized protein</fullName>
    </submittedName>
</protein>
<name>A0ACB9X509_CHAAC</name>
<keyword evidence="2" id="KW-1185">Reference proteome</keyword>
<proteinExistence type="predicted"/>
<evidence type="ECO:0000313" key="2">
    <source>
        <dbReference type="Proteomes" id="UP001057452"/>
    </source>
</evidence>
<dbReference type="EMBL" id="CM043792">
    <property type="protein sequence ID" value="KAI4821630.1"/>
    <property type="molecule type" value="Genomic_DNA"/>
</dbReference>